<comment type="caution">
    <text evidence="2">The sequence shown here is derived from an EMBL/GenBank/DDBJ whole genome shotgun (WGS) entry which is preliminary data.</text>
</comment>
<evidence type="ECO:0000256" key="1">
    <source>
        <dbReference type="SAM" id="MobiDB-lite"/>
    </source>
</evidence>
<keyword evidence="3" id="KW-1185">Reference proteome</keyword>
<protein>
    <submittedName>
        <fullName evidence="2">Uncharacterized protein</fullName>
    </submittedName>
</protein>
<proteinExistence type="predicted"/>
<accession>A0AAD7NQD9</accession>
<evidence type="ECO:0000313" key="3">
    <source>
        <dbReference type="Proteomes" id="UP001215598"/>
    </source>
</evidence>
<name>A0AAD7NQD9_9AGAR</name>
<sequence length="119" mass="13335">MPADGRDAAQSAKRKWSQTTRRRADGAFRINVAVLTLTSQGKHSVLNIVTLRLSDVLLLQVFILELSMVKINYGNLSFDAPANEQLFYILLYPMGRGIDFEHRAATLVTELSNTEDLLL</sequence>
<dbReference type="EMBL" id="JARKIB010000017">
    <property type="protein sequence ID" value="KAJ7770092.1"/>
    <property type="molecule type" value="Genomic_DNA"/>
</dbReference>
<evidence type="ECO:0000313" key="2">
    <source>
        <dbReference type="EMBL" id="KAJ7770092.1"/>
    </source>
</evidence>
<feature type="region of interest" description="Disordered" evidence="1">
    <location>
        <begin position="1"/>
        <end position="22"/>
    </location>
</feature>
<reference evidence="2" key="1">
    <citation type="submission" date="2023-03" db="EMBL/GenBank/DDBJ databases">
        <title>Massive genome expansion in bonnet fungi (Mycena s.s.) driven by repeated elements and novel gene families across ecological guilds.</title>
        <authorList>
            <consortium name="Lawrence Berkeley National Laboratory"/>
            <person name="Harder C.B."/>
            <person name="Miyauchi S."/>
            <person name="Viragh M."/>
            <person name="Kuo A."/>
            <person name="Thoen E."/>
            <person name="Andreopoulos B."/>
            <person name="Lu D."/>
            <person name="Skrede I."/>
            <person name="Drula E."/>
            <person name="Henrissat B."/>
            <person name="Morin E."/>
            <person name="Kohler A."/>
            <person name="Barry K."/>
            <person name="LaButti K."/>
            <person name="Morin E."/>
            <person name="Salamov A."/>
            <person name="Lipzen A."/>
            <person name="Mereny Z."/>
            <person name="Hegedus B."/>
            <person name="Baldrian P."/>
            <person name="Stursova M."/>
            <person name="Weitz H."/>
            <person name="Taylor A."/>
            <person name="Grigoriev I.V."/>
            <person name="Nagy L.G."/>
            <person name="Martin F."/>
            <person name="Kauserud H."/>
        </authorList>
    </citation>
    <scope>NUCLEOTIDE SEQUENCE</scope>
    <source>
        <strain evidence="2">CBHHK182m</strain>
    </source>
</reference>
<dbReference type="Proteomes" id="UP001215598">
    <property type="component" value="Unassembled WGS sequence"/>
</dbReference>
<organism evidence="2 3">
    <name type="scientific">Mycena metata</name>
    <dbReference type="NCBI Taxonomy" id="1033252"/>
    <lineage>
        <taxon>Eukaryota</taxon>
        <taxon>Fungi</taxon>
        <taxon>Dikarya</taxon>
        <taxon>Basidiomycota</taxon>
        <taxon>Agaricomycotina</taxon>
        <taxon>Agaricomycetes</taxon>
        <taxon>Agaricomycetidae</taxon>
        <taxon>Agaricales</taxon>
        <taxon>Marasmiineae</taxon>
        <taxon>Mycenaceae</taxon>
        <taxon>Mycena</taxon>
    </lineage>
</organism>
<gene>
    <name evidence="2" type="ORF">B0H16DRAFT_1452452</name>
</gene>
<dbReference type="AlphaFoldDB" id="A0AAD7NQD9"/>